<protein>
    <submittedName>
        <fullName evidence="2">Uncharacterized protein</fullName>
    </submittedName>
</protein>
<proteinExistence type="predicted"/>
<dbReference type="EMBL" id="JAAAUQ010001096">
    <property type="protein sequence ID" value="KAF9142954.1"/>
    <property type="molecule type" value="Genomic_DNA"/>
</dbReference>
<evidence type="ECO:0000313" key="3">
    <source>
        <dbReference type="Proteomes" id="UP000748756"/>
    </source>
</evidence>
<evidence type="ECO:0000313" key="2">
    <source>
        <dbReference type="EMBL" id="KAF9142954.1"/>
    </source>
</evidence>
<evidence type="ECO:0000256" key="1">
    <source>
        <dbReference type="SAM" id="MobiDB-lite"/>
    </source>
</evidence>
<dbReference type="Proteomes" id="UP000748756">
    <property type="component" value="Unassembled WGS sequence"/>
</dbReference>
<dbReference type="OrthoDB" id="10582867at2759"/>
<accession>A0A9P5RUD8</accession>
<name>A0A9P5RUD8_9FUNG</name>
<keyword evidence="3" id="KW-1185">Reference proteome</keyword>
<organism evidence="2 3">
    <name type="scientific">Linnemannia schmuckeri</name>
    <dbReference type="NCBI Taxonomy" id="64567"/>
    <lineage>
        <taxon>Eukaryota</taxon>
        <taxon>Fungi</taxon>
        <taxon>Fungi incertae sedis</taxon>
        <taxon>Mucoromycota</taxon>
        <taxon>Mortierellomycotina</taxon>
        <taxon>Mortierellomycetes</taxon>
        <taxon>Mortierellales</taxon>
        <taxon>Mortierellaceae</taxon>
        <taxon>Linnemannia</taxon>
    </lineage>
</organism>
<gene>
    <name evidence="2" type="ORF">BG015_000587</name>
</gene>
<sequence>MQLLGPMVEETPDPAEATDSAEEKEGNLNDMEELEEETIFNIINRPPATLQMENEDDSSDNEAVLVPVSLFSAPRMVHSATCFGNSDDKSKFAKELGVNVNKIEQS</sequence>
<reference evidence="2" key="1">
    <citation type="journal article" date="2020" name="Fungal Divers.">
        <title>Resolving the Mortierellaceae phylogeny through synthesis of multi-gene phylogenetics and phylogenomics.</title>
        <authorList>
            <person name="Vandepol N."/>
            <person name="Liber J."/>
            <person name="Desiro A."/>
            <person name="Na H."/>
            <person name="Kennedy M."/>
            <person name="Barry K."/>
            <person name="Grigoriev I.V."/>
            <person name="Miller A.N."/>
            <person name="O'Donnell K."/>
            <person name="Stajich J.E."/>
            <person name="Bonito G."/>
        </authorList>
    </citation>
    <scope>NUCLEOTIDE SEQUENCE</scope>
    <source>
        <strain evidence="2">NRRL 6426</strain>
    </source>
</reference>
<comment type="caution">
    <text evidence="2">The sequence shown here is derived from an EMBL/GenBank/DDBJ whole genome shotgun (WGS) entry which is preliminary data.</text>
</comment>
<dbReference type="AlphaFoldDB" id="A0A9P5RUD8"/>
<feature type="region of interest" description="Disordered" evidence="1">
    <location>
        <begin position="1"/>
        <end position="29"/>
    </location>
</feature>